<protein>
    <submittedName>
        <fullName evidence="6">Glycosyl hydrolases family 43</fullName>
    </submittedName>
</protein>
<evidence type="ECO:0000256" key="2">
    <source>
        <dbReference type="ARBA" id="ARBA00022801"/>
    </source>
</evidence>
<dbReference type="EMBL" id="CP036281">
    <property type="protein sequence ID" value="QDU82795.1"/>
    <property type="molecule type" value="Genomic_DNA"/>
</dbReference>
<sequence length="327" mass="36520" precursor="true">MNPVRLVLSGFCLLMLCISVGVAAEPAELPLDWEWVETPFGKPVVDRGPEGAWDHYAVDNPYVYAEDGKYYCFFEAQDIPGSQPDWHERIGLAISEDGLNWLKQDATNPILKEGPAGAWDNPITKLPAGVVKRDGLYYLFFSGRNSEAKQVGVATAKQLTGPWTKSKDNPVLPRRVGKWDQFVTTHPSPVFQRGDEYFLLYRGMKGLFFDEAVGLAVSKDLVHWERASESNTQPVIPVKANVRSLAAAETSAGYVGISQPEKLTERRYWQSNDLVNWEAGRSITIKASVAAETLSAPFQAKGQWIILYEQKDRIYRAVLTPPDGNQE</sequence>
<keyword evidence="7" id="KW-1185">Reference proteome</keyword>
<dbReference type="Pfam" id="PF04616">
    <property type="entry name" value="Glyco_hydro_43"/>
    <property type="match status" value="1"/>
</dbReference>
<evidence type="ECO:0000256" key="5">
    <source>
        <dbReference type="SAM" id="SignalP"/>
    </source>
</evidence>
<feature type="signal peptide" evidence="5">
    <location>
        <begin position="1"/>
        <end position="23"/>
    </location>
</feature>
<dbReference type="KEGG" id="plon:Pla110_45580"/>
<keyword evidence="3 4" id="KW-0326">Glycosidase</keyword>
<dbReference type="RefSeq" id="WP_144999283.1">
    <property type="nucleotide sequence ID" value="NZ_CP036281.1"/>
</dbReference>
<dbReference type="GO" id="GO:0005975">
    <property type="term" value="P:carbohydrate metabolic process"/>
    <property type="evidence" value="ECO:0007669"/>
    <property type="project" value="InterPro"/>
</dbReference>
<dbReference type="PANTHER" id="PTHR35279">
    <property type="match status" value="1"/>
</dbReference>
<evidence type="ECO:0000256" key="4">
    <source>
        <dbReference type="RuleBase" id="RU361187"/>
    </source>
</evidence>
<dbReference type="Gene3D" id="2.115.10.20">
    <property type="entry name" value="Glycosyl hydrolase domain, family 43"/>
    <property type="match status" value="1"/>
</dbReference>
<dbReference type="InterPro" id="IPR023296">
    <property type="entry name" value="Glyco_hydro_beta-prop_sf"/>
</dbReference>
<evidence type="ECO:0000256" key="1">
    <source>
        <dbReference type="ARBA" id="ARBA00009865"/>
    </source>
</evidence>
<evidence type="ECO:0000313" key="7">
    <source>
        <dbReference type="Proteomes" id="UP000317178"/>
    </source>
</evidence>
<organism evidence="6 7">
    <name type="scientific">Polystyrenella longa</name>
    <dbReference type="NCBI Taxonomy" id="2528007"/>
    <lineage>
        <taxon>Bacteria</taxon>
        <taxon>Pseudomonadati</taxon>
        <taxon>Planctomycetota</taxon>
        <taxon>Planctomycetia</taxon>
        <taxon>Planctomycetales</taxon>
        <taxon>Planctomycetaceae</taxon>
        <taxon>Polystyrenella</taxon>
    </lineage>
</organism>
<dbReference type="PANTHER" id="PTHR35279:SF1">
    <property type="entry name" value="ARABINANASE_LEVANSUCRASE_INVERTASE"/>
    <property type="match status" value="1"/>
</dbReference>
<dbReference type="Proteomes" id="UP000317178">
    <property type="component" value="Chromosome"/>
</dbReference>
<dbReference type="GO" id="GO:0004553">
    <property type="term" value="F:hydrolase activity, hydrolyzing O-glycosyl compounds"/>
    <property type="evidence" value="ECO:0007669"/>
    <property type="project" value="InterPro"/>
</dbReference>
<dbReference type="OrthoDB" id="9759709at2"/>
<dbReference type="InterPro" id="IPR006710">
    <property type="entry name" value="Glyco_hydro_43"/>
</dbReference>
<comment type="similarity">
    <text evidence="1 4">Belongs to the glycosyl hydrolase 43 family.</text>
</comment>
<feature type="chain" id="PRO_5022102333" evidence="5">
    <location>
        <begin position="24"/>
        <end position="327"/>
    </location>
</feature>
<evidence type="ECO:0000256" key="3">
    <source>
        <dbReference type="ARBA" id="ARBA00023295"/>
    </source>
</evidence>
<keyword evidence="5" id="KW-0732">Signal</keyword>
<dbReference type="SUPFAM" id="SSF75005">
    <property type="entry name" value="Arabinanase/levansucrase/invertase"/>
    <property type="match status" value="2"/>
</dbReference>
<name>A0A518CUA9_9PLAN</name>
<accession>A0A518CUA9</accession>
<gene>
    <name evidence="6" type="ORF">Pla110_45580</name>
</gene>
<keyword evidence="2 4" id="KW-0378">Hydrolase</keyword>
<evidence type="ECO:0000313" key="6">
    <source>
        <dbReference type="EMBL" id="QDU82795.1"/>
    </source>
</evidence>
<proteinExistence type="inferred from homology"/>
<reference evidence="6 7" key="1">
    <citation type="submission" date="2019-02" db="EMBL/GenBank/DDBJ databases">
        <title>Deep-cultivation of Planctomycetes and their phenomic and genomic characterization uncovers novel biology.</title>
        <authorList>
            <person name="Wiegand S."/>
            <person name="Jogler M."/>
            <person name="Boedeker C."/>
            <person name="Pinto D."/>
            <person name="Vollmers J."/>
            <person name="Rivas-Marin E."/>
            <person name="Kohn T."/>
            <person name="Peeters S.H."/>
            <person name="Heuer A."/>
            <person name="Rast P."/>
            <person name="Oberbeckmann S."/>
            <person name="Bunk B."/>
            <person name="Jeske O."/>
            <person name="Meyerdierks A."/>
            <person name="Storesund J.E."/>
            <person name="Kallscheuer N."/>
            <person name="Luecker S."/>
            <person name="Lage O.M."/>
            <person name="Pohl T."/>
            <person name="Merkel B.J."/>
            <person name="Hornburger P."/>
            <person name="Mueller R.-W."/>
            <person name="Bruemmer F."/>
            <person name="Labrenz M."/>
            <person name="Spormann A.M."/>
            <person name="Op den Camp H."/>
            <person name="Overmann J."/>
            <person name="Amann R."/>
            <person name="Jetten M.S.M."/>
            <person name="Mascher T."/>
            <person name="Medema M.H."/>
            <person name="Devos D.P."/>
            <person name="Kaster A.-K."/>
            <person name="Ovreas L."/>
            <person name="Rohde M."/>
            <person name="Galperin M.Y."/>
            <person name="Jogler C."/>
        </authorList>
    </citation>
    <scope>NUCLEOTIDE SEQUENCE [LARGE SCALE GENOMIC DNA]</scope>
    <source>
        <strain evidence="6 7">Pla110</strain>
    </source>
</reference>
<dbReference type="AlphaFoldDB" id="A0A518CUA9"/>